<evidence type="ECO:0000313" key="1">
    <source>
        <dbReference type="EMBL" id="CAK7926711.1"/>
    </source>
</evidence>
<gene>
    <name evidence="1" type="ORF">PM001_LOCUS11861</name>
</gene>
<sequence>MVQLRPRACDCYSSDKKLEARLREQAVEATGLHGRLQSLLGVHIFRNSSAGTVPVGSVAACLRIRSNSLVYTGTCVRTGACSGCHSGRYTSSTITDVGTSTGSRTAVSG</sequence>
<protein>
    <submittedName>
        <fullName evidence="1">Uncharacterized protein</fullName>
    </submittedName>
</protein>
<dbReference type="EMBL" id="CAKLBY020000101">
    <property type="protein sequence ID" value="CAK7926711.1"/>
    <property type="molecule type" value="Genomic_DNA"/>
</dbReference>
<reference evidence="1" key="1">
    <citation type="submission" date="2024-01" db="EMBL/GenBank/DDBJ databases">
        <authorList>
            <person name="Webb A."/>
        </authorList>
    </citation>
    <scope>NUCLEOTIDE SEQUENCE</scope>
    <source>
        <strain evidence="1">Pm1</strain>
    </source>
</reference>
<name>A0AAV1TY92_9STRA</name>
<accession>A0AAV1TY92</accession>
<evidence type="ECO:0000313" key="2">
    <source>
        <dbReference type="Proteomes" id="UP001162060"/>
    </source>
</evidence>
<dbReference type="AlphaFoldDB" id="A0AAV1TY92"/>
<organism evidence="1 2">
    <name type="scientific">Peronospora matthiolae</name>
    <dbReference type="NCBI Taxonomy" id="2874970"/>
    <lineage>
        <taxon>Eukaryota</taxon>
        <taxon>Sar</taxon>
        <taxon>Stramenopiles</taxon>
        <taxon>Oomycota</taxon>
        <taxon>Peronosporomycetes</taxon>
        <taxon>Peronosporales</taxon>
        <taxon>Peronosporaceae</taxon>
        <taxon>Peronospora</taxon>
    </lineage>
</organism>
<proteinExistence type="predicted"/>
<comment type="caution">
    <text evidence="1">The sequence shown here is derived from an EMBL/GenBank/DDBJ whole genome shotgun (WGS) entry which is preliminary data.</text>
</comment>
<dbReference type="Proteomes" id="UP001162060">
    <property type="component" value="Unassembled WGS sequence"/>
</dbReference>